<dbReference type="InterPro" id="IPR001647">
    <property type="entry name" value="HTH_TetR"/>
</dbReference>
<keyword evidence="1" id="KW-0805">Transcription regulation</keyword>
<dbReference type="GO" id="GO:0000976">
    <property type="term" value="F:transcription cis-regulatory region binding"/>
    <property type="evidence" value="ECO:0007669"/>
    <property type="project" value="TreeGrafter"/>
</dbReference>
<dbReference type="AlphaFoldDB" id="A0A4S3JYK0"/>
<keyword evidence="3" id="KW-0804">Transcription</keyword>
<evidence type="ECO:0000313" key="7">
    <source>
        <dbReference type="Proteomes" id="UP000295341"/>
    </source>
</evidence>
<dbReference type="Pfam" id="PF00440">
    <property type="entry name" value="TetR_N"/>
    <property type="match status" value="1"/>
</dbReference>
<evidence type="ECO:0000313" key="6">
    <source>
        <dbReference type="EMBL" id="TDU28159.1"/>
    </source>
</evidence>
<dbReference type="Pfam" id="PF13305">
    <property type="entry name" value="TetR_C_33"/>
    <property type="match status" value="1"/>
</dbReference>
<evidence type="ECO:0000256" key="1">
    <source>
        <dbReference type="ARBA" id="ARBA00023015"/>
    </source>
</evidence>
<name>A0A4S3JYK0_9GAMM</name>
<accession>A0A4S3JYK0</accession>
<protein>
    <submittedName>
        <fullName evidence="6">TetR family transcriptional regulator</fullName>
    </submittedName>
</protein>
<dbReference type="SUPFAM" id="SSF46689">
    <property type="entry name" value="Homeodomain-like"/>
    <property type="match status" value="1"/>
</dbReference>
<dbReference type="PANTHER" id="PTHR30055:SF234">
    <property type="entry name" value="HTH-TYPE TRANSCRIPTIONAL REGULATOR BETI"/>
    <property type="match status" value="1"/>
</dbReference>
<keyword evidence="7" id="KW-1185">Reference proteome</keyword>
<dbReference type="EMBL" id="SOBT01000009">
    <property type="protein sequence ID" value="TDU28159.1"/>
    <property type="molecule type" value="Genomic_DNA"/>
</dbReference>
<keyword evidence="2 4" id="KW-0238">DNA-binding</keyword>
<gene>
    <name evidence="6" type="ORF">DFR24_2524</name>
</gene>
<organism evidence="6 7">
    <name type="scientific">Panacagrimonas perspica</name>
    <dbReference type="NCBI Taxonomy" id="381431"/>
    <lineage>
        <taxon>Bacteria</taxon>
        <taxon>Pseudomonadati</taxon>
        <taxon>Pseudomonadota</taxon>
        <taxon>Gammaproteobacteria</taxon>
        <taxon>Nevskiales</taxon>
        <taxon>Nevskiaceae</taxon>
        <taxon>Panacagrimonas</taxon>
    </lineage>
</organism>
<dbReference type="Gene3D" id="1.10.357.10">
    <property type="entry name" value="Tetracycline Repressor, domain 2"/>
    <property type="match status" value="1"/>
</dbReference>
<dbReference type="InterPro" id="IPR050109">
    <property type="entry name" value="HTH-type_TetR-like_transc_reg"/>
</dbReference>
<evidence type="ECO:0000256" key="3">
    <source>
        <dbReference type="ARBA" id="ARBA00023163"/>
    </source>
</evidence>
<feature type="domain" description="HTH tetR-type" evidence="5">
    <location>
        <begin position="10"/>
        <end position="70"/>
    </location>
</feature>
<dbReference type="RefSeq" id="WP_133881739.1">
    <property type="nucleotide sequence ID" value="NZ_MWIN01000044.1"/>
</dbReference>
<evidence type="ECO:0000256" key="2">
    <source>
        <dbReference type="ARBA" id="ARBA00023125"/>
    </source>
</evidence>
<dbReference type="InterPro" id="IPR036271">
    <property type="entry name" value="Tet_transcr_reg_TetR-rel_C_sf"/>
</dbReference>
<dbReference type="OrthoDB" id="7223515at2"/>
<dbReference type="PANTHER" id="PTHR30055">
    <property type="entry name" value="HTH-TYPE TRANSCRIPTIONAL REGULATOR RUTR"/>
    <property type="match status" value="1"/>
</dbReference>
<dbReference type="GO" id="GO:0003700">
    <property type="term" value="F:DNA-binding transcription factor activity"/>
    <property type="evidence" value="ECO:0007669"/>
    <property type="project" value="TreeGrafter"/>
</dbReference>
<dbReference type="PROSITE" id="PS50977">
    <property type="entry name" value="HTH_TETR_2"/>
    <property type="match status" value="1"/>
</dbReference>
<evidence type="ECO:0000259" key="5">
    <source>
        <dbReference type="PROSITE" id="PS50977"/>
    </source>
</evidence>
<comment type="caution">
    <text evidence="6">The sequence shown here is derived from an EMBL/GenBank/DDBJ whole genome shotgun (WGS) entry which is preliminary data.</text>
</comment>
<dbReference type="InterPro" id="IPR025996">
    <property type="entry name" value="MT1864/Rv1816-like_C"/>
</dbReference>
<reference evidence="6 7" key="1">
    <citation type="submission" date="2019-03" db="EMBL/GenBank/DDBJ databases">
        <title>Genomic Encyclopedia of Type Strains, Phase IV (KMG-IV): sequencing the most valuable type-strain genomes for metagenomic binning, comparative biology and taxonomic classification.</title>
        <authorList>
            <person name="Goeker M."/>
        </authorList>
    </citation>
    <scope>NUCLEOTIDE SEQUENCE [LARGE SCALE GENOMIC DNA]</scope>
    <source>
        <strain evidence="6 7">DSM 26377</strain>
    </source>
</reference>
<dbReference type="SUPFAM" id="SSF48498">
    <property type="entry name" value="Tetracyclin repressor-like, C-terminal domain"/>
    <property type="match status" value="1"/>
</dbReference>
<feature type="DNA-binding region" description="H-T-H motif" evidence="4">
    <location>
        <begin position="33"/>
        <end position="52"/>
    </location>
</feature>
<sequence>MGRRNLHTREQQTEMAIAATELILVREGMQGLTMRKVADAIGYTVGNLYLLFQNQDQLLLAVNERTADAIYVALRDSVEGIAEPRAQTKAMSAAYIEFGLRHASRWRLMFEHSLPVGAARPRAIELRIRRMFELVENGLRPQMPGAPEERLRLTATTLWSGVHGICVLAVTGKLRWSGTDNFRDLSDHLVDTFLLGLGNERGTGIKRGTARASAAE</sequence>
<dbReference type="Proteomes" id="UP000295341">
    <property type="component" value="Unassembled WGS sequence"/>
</dbReference>
<evidence type="ECO:0000256" key="4">
    <source>
        <dbReference type="PROSITE-ProRule" id="PRU00335"/>
    </source>
</evidence>
<proteinExistence type="predicted"/>
<dbReference type="InterPro" id="IPR009057">
    <property type="entry name" value="Homeodomain-like_sf"/>
</dbReference>